<dbReference type="Pfam" id="PF02852">
    <property type="entry name" value="Pyr_redox_dim"/>
    <property type="match status" value="1"/>
</dbReference>
<evidence type="ECO:0000256" key="2">
    <source>
        <dbReference type="ARBA" id="ARBA00004496"/>
    </source>
</evidence>
<dbReference type="GO" id="GO:0003957">
    <property type="term" value="F:NAD(P)+ transhydrogenase (Si-specific) activity"/>
    <property type="evidence" value="ECO:0007669"/>
    <property type="project" value="UniProtKB-EC"/>
</dbReference>
<reference evidence="17" key="1">
    <citation type="submission" date="2015-10" db="EMBL/GenBank/DDBJ databases">
        <authorList>
            <person name="Luecker S."/>
            <person name="Luecker S."/>
        </authorList>
    </citation>
    <scope>NUCLEOTIDE SEQUENCE [LARGE SCALE GENOMIC DNA]</scope>
</reference>
<dbReference type="PIRSF" id="PIRSF000350">
    <property type="entry name" value="Mercury_reductase_MerA"/>
    <property type="match status" value="1"/>
</dbReference>
<dbReference type="InterPro" id="IPR016156">
    <property type="entry name" value="FAD/NAD-linked_Rdtase_dimer_sf"/>
</dbReference>
<evidence type="ECO:0000256" key="10">
    <source>
        <dbReference type="ARBA" id="ARBA00023002"/>
    </source>
</evidence>
<dbReference type="InterPro" id="IPR004099">
    <property type="entry name" value="Pyr_nucl-diS_OxRdtase_dimer"/>
</dbReference>
<dbReference type="InterPro" id="IPR050151">
    <property type="entry name" value="Class-I_Pyr_Nuc-Dis_Oxidored"/>
</dbReference>
<keyword evidence="7" id="KW-0285">Flavoprotein</keyword>
<evidence type="ECO:0000256" key="13">
    <source>
        <dbReference type="PIRSR" id="PIRSR000350-3"/>
    </source>
</evidence>
<evidence type="ECO:0000259" key="14">
    <source>
        <dbReference type="Pfam" id="PF02852"/>
    </source>
</evidence>
<dbReference type="STRING" id="1742973.COMA2_40185"/>
<dbReference type="PRINTS" id="PR00368">
    <property type="entry name" value="FADPNR"/>
</dbReference>
<evidence type="ECO:0000256" key="7">
    <source>
        <dbReference type="ARBA" id="ARBA00022630"/>
    </source>
</evidence>
<feature type="domain" description="FAD/NAD(P)-binding" evidence="15">
    <location>
        <begin position="7"/>
        <end position="327"/>
    </location>
</feature>
<evidence type="ECO:0000256" key="6">
    <source>
        <dbReference type="ARBA" id="ARBA00022490"/>
    </source>
</evidence>
<keyword evidence="13" id="KW-0547">Nucleotide-binding</keyword>
<dbReference type="FunFam" id="3.30.390.30:FF:000001">
    <property type="entry name" value="Dihydrolipoyl dehydrogenase"/>
    <property type="match status" value="1"/>
</dbReference>
<keyword evidence="17" id="KW-1185">Reference proteome</keyword>
<keyword evidence="8 13" id="KW-0274">FAD</keyword>
<dbReference type="PANTHER" id="PTHR22912">
    <property type="entry name" value="DISULFIDE OXIDOREDUCTASE"/>
    <property type="match status" value="1"/>
</dbReference>
<comment type="similarity">
    <text evidence="3">Belongs to the class-I pyridine nucleotide-disulfide oxidoreductase family.</text>
</comment>
<sequence>MSTPSTYDIIVIGAGPAGQKAAVQGAKASKRVALIERERGIGGSCVYRGTIPSKTLRESALHLDRLKRAGEAFQFSLKPDMHIATLLSRLEHVVQAHDSFMSQQLRRNGISLLHGRAHFQDEHTIEMHTVDGAQQRLTAGTIVVATGSRPRSPQEIPVDHEHILDSDSLLSMMYLPQSLTVIGGGVIGCEYASIFALLGVEVTLIDRAPYPLQFMDRELVDQFVQSLEQNGSHYRGGCQITKVRWDQVAHVVTTLHDATVVKSEKMLVALGRQANIEDLELTAAGVTISDKGLIPVNQYCQTNIAHIYAVGDMVSGPALASKAMEQGRRAVRHALNLPVGDAASTIPLGIYTIPEMAGIGLDEKNARERYKDPLIGRAKFEEIARAQISGASHGLLKMVADPAGERLLGVQVVGDSATELVHLGQLALQSGATVESFIDNVFNFPTYAEAYRIAALDILGQVAKRRTAKAA</sequence>
<dbReference type="SUPFAM" id="SSF51905">
    <property type="entry name" value="FAD/NAD(P)-binding domain"/>
    <property type="match status" value="1"/>
</dbReference>
<dbReference type="Gene3D" id="3.50.50.60">
    <property type="entry name" value="FAD/NAD(P)-binding domain"/>
    <property type="match status" value="2"/>
</dbReference>
<dbReference type="EC" id="1.6.1.1" evidence="4"/>
<dbReference type="GO" id="GO:0004148">
    <property type="term" value="F:dihydrolipoyl dehydrogenase (NADH) activity"/>
    <property type="evidence" value="ECO:0007669"/>
    <property type="project" value="TreeGrafter"/>
</dbReference>
<evidence type="ECO:0000256" key="4">
    <source>
        <dbReference type="ARBA" id="ARBA00012772"/>
    </source>
</evidence>
<comment type="subcellular location">
    <subcellularLocation>
        <location evidence="2">Cytoplasm</location>
    </subcellularLocation>
</comment>
<evidence type="ECO:0000313" key="17">
    <source>
        <dbReference type="Proteomes" id="UP000198736"/>
    </source>
</evidence>
<keyword evidence="10 16" id="KW-0560">Oxidoreductase</keyword>
<feature type="binding site" evidence="13">
    <location>
        <position position="54"/>
    </location>
    <ligand>
        <name>FAD</name>
        <dbReference type="ChEBI" id="CHEBI:57692"/>
    </ligand>
</feature>
<dbReference type="SUPFAM" id="SSF55424">
    <property type="entry name" value="FAD/NAD-linked reductases, dimerisation (C-terminal) domain"/>
    <property type="match status" value="1"/>
</dbReference>
<dbReference type="Gene3D" id="3.30.390.30">
    <property type="match status" value="1"/>
</dbReference>
<dbReference type="EMBL" id="CZPZ01000031">
    <property type="protein sequence ID" value="CUS38097.1"/>
    <property type="molecule type" value="Genomic_DNA"/>
</dbReference>
<dbReference type="InterPro" id="IPR023753">
    <property type="entry name" value="FAD/NAD-binding_dom"/>
</dbReference>
<comment type="cofactor">
    <cofactor evidence="13">
        <name>FAD</name>
        <dbReference type="ChEBI" id="CHEBI:57692"/>
    </cofactor>
    <text evidence="13">Binds 1 FAD per subunit.</text>
</comment>
<evidence type="ECO:0000313" key="16">
    <source>
        <dbReference type="EMBL" id="CUS38097.1"/>
    </source>
</evidence>
<comment type="function">
    <text evidence="1">Conversion of NADPH, generated by peripheral catabolic pathways, to NADH, which can enter the respiratory chain for energy generation.</text>
</comment>
<feature type="binding site" evidence="13">
    <location>
        <position position="312"/>
    </location>
    <ligand>
        <name>FAD</name>
        <dbReference type="ChEBI" id="CHEBI:57692"/>
    </ligand>
</feature>
<dbReference type="InterPro" id="IPR001100">
    <property type="entry name" value="Pyr_nuc-diS_OxRdtase"/>
</dbReference>
<name>A0A0S4LKI9_9BACT</name>
<feature type="binding site" evidence="13">
    <location>
        <begin position="183"/>
        <end position="190"/>
    </location>
    <ligand>
        <name>NAD(+)</name>
        <dbReference type="ChEBI" id="CHEBI:57540"/>
    </ligand>
</feature>
<dbReference type="GO" id="GO:0050660">
    <property type="term" value="F:flavin adenine dinucleotide binding"/>
    <property type="evidence" value="ECO:0007669"/>
    <property type="project" value="TreeGrafter"/>
</dbReference>
<keyword evidence="11 13" id="KW-0520">NAD</keyword>
<evidence type="ECO:0000256" key="11">
    <source>
        <dbReference type="ARBA" id="ARBA00023027"/>
    </source>
</evidence>
<feature type="domain" description="Pyridine nucleotide-disulphide oxidoreductase dimerisation" evidence="14">
    <location>
        <begin position="346"/>
        <end position="453"/>
    </location>
</feature>
<dbReference type="InterPro" id="IPR036188">
    <property type="entry name" value="FAD/NAD-bd_sf"/>
</dbReference>
<proteinExistence type="inferred from homology"/>
<evidence type="ECO:0000256" key="8">
    <source>
        <dbReference type="ARBA" id="ARBA00022827"/>
    </source>
</evidence>
<evidence type="ECO:0000256" key="5">
    <source>
        <dbReference type="ARBA" id="ARBA00016603"/>
    </source>
</evidence>
<keyword evidence="6" id="KW-0963">Cytoplasm</keyword>
<evidence type="ECO:0000256" key="3">
    <source>
        <dbReference type="ARBA" id="ARBA00007532"/>
    </source>
</evidence>
<dbReference type="GO" id="GO:0006103">
    <property type="term" value="P:2-oxoglutarate metabolic process"/>
    <property type="evidence" value="ECO:0007669"/>
    <property type="project" value="TreeGrafter"/>
</dbReference>
<organism evidence="16 17">
    <name type="scientific">Candidatus Nitrospira nitrificans</name>
    <dbReference type="NCBI Taxonomy" id="1742973"/>
    <lineage>
        <taxon>Bacteria</taxon>
        <taxon>Pseudomonadati</taxon>
        <taxon>Nitrospirota</taxon>
        <taxon>Nitrospiria</taxon>
        <taxon>Nitrospirales</taxon>
        <taxon>Nitrospiraceae</taxon>
        <taxon>Nitrospira</taxon>
    </lineage>
</organism>
<evidence type="ECO:0000256" key="9">
    <source>
        <dbReference type="ARBA" id="ARBA00022857"/>
    </source>
</evidence>
<dbReference type="OrthoDB" id="9800167at2"/>
<evidence type="ECO:0000256" key="1">
    <source>
        <dbReference type="ARBA" id="ARBA00002842"/>
    </source>
</evidence>
<dbReference type="Proteomes" id="UP000198736">
    <property type="component" value="Unassembled WGS sequence"/>
</dbReference>
<feature type="binding site" evidence="13">
    <location>
        <position position="271"/>
    </location>
    <ligand>
        <name>NAD(+)</name>
        <dbReference type="ChEBI" id="CHEBI:57540"/>
    </ligand>
</feature>
<dbReference type="NCBIfam" id="NF003585">
    <property type="entry name" value="PRK05249.1"/>
    <property type="match status" value="1"/>
</dbReference>
<dbReference type="SMR" id="A0A0S4LKI9"/>
<protein>
    <recommendedName>
        <fullName evidence="5">Soluble pyridine nucleotide transhydrogenase</fullName>
        <ecNumber evidence="4">1.6.1.1</ecNumber>
    </recommendedName>
    <alternativeName>
        <fullName evidence="12">NAD(P)(+) transhydrogenase [B-specific]</fullName>
    </alternativeName>
</protein>
<dbReference type="Pfam" id="PF07992">
    <property type="entry name" value="Pyr_redox_2"/>
    <property type="match status" value="1"/>
</dbReference>
<gene>
    <name evidence="16" type="primary">sthA</name>
    <name evidence="16" type="ORF">COMA2_40185</name>
</gene>
<dbReference type="PANTHER" id="PTHR22912:SF93">
    <property type="entry name" value="SOLUBLE PYRIDINE NUCLEOTIDE TRANSHYDROGENASE"/>
    <property type="match status" value="1"/>
</dbReference>
<feature type="binding site" evidence="13">
    <location>
        <begin position="146"/>
        <end position="148"/>
    </location>
    <ligand>
        <name>FAD</name>
        <dbReference type="ChEBI" id="CHEBI:57692"/>
    </ligand>
</feature>
<dbReference type="PRINTS" id="PR00411">
    <property type="entry name" value="PNDRDTASEI"/>
</dbReference>
<dbReference type="RefSeq" id="WP_090899916.1">
    <property type="nucleotide sequence ID" value="NZ_CZPZ01000031.1"/>
</dbReference>
<dbReference type="AlphaFoldDB" id="A0A0S4LKI9"/>
<dbReference type="GO" id="GO:0005829">
    <property type="term" value="C:cytosol"/>
    <property type="evidence" value="ECO:0007669"/>
    <property type="project" value="TreeGrafter"/>
</dbReference>
<evidence type="ECO:0000256" key="12">
    <source>
        <dbReference type="ARBA" id="ARBA00031183"/>
    </source>
</evidence>
<keyword evidence="9" id="KW-0521">NADP</keyword>
<evidence type="ECO:0000259" key="15">
    <source>
        <dbReference type="Pfam" id="PF07992"/>
    </source>
</evidence>
<accession>A0A0S4LKI9</accession>